<dbReference type="AlphaFoldDB" id="A0A562KFU1"/>
<protein>
    <submittedName>
        <fullName evidence="3">Transglutaminase superfamily protein</fullName>
    </submittedName>
</protein>
<organism evidence="3 4">
    <name type="scientific">Flavobacterium cheniae</name>
    <dbReference type="NCBI Taxonomy" id="295428"/>
    <lineage>
        <taxon>Bacteria</taxon>
        <taxon>Pseudomonadati</taxon>
        <taxon>Bacteroidota</taxon>
        <taxon>Flavobacteriia</taxon>
        <taxon>Flavobacteriales</taxon>
        <taxon>Flavobacteriaceae</taxon>
        <taxon>Flavobacterium</taxon>
    </lineage>
</organism>
<dbReference type="OrthoDB" id="98874at2"/>
<dbReference type="Gene3D" id="2.60.40.3140">
    <property type="match status" value="1"/>
</dbReference>
<gene>
    <name evidence="3" type="ORF">IP97_01647</name>
</gene>
<dbReference type="Proteomes" id="UP000315312">
    <property type="component" value="Unassembled WGS sequence"/>
</dbReference>
<keyword evidence="4" id="KW-1185">Reference proteome</keyword>
<evidence type="ECO:0000313" key="4">
    <source>
        <dbReference type="Proteomes" id="UP000315312"/>
    </source>
</evidence>
<dbReference type="InterPro" id="IPR002931">
    <property type="entry name" value="Transglutaminase-like"/>
</dbReference>
<comment type="caution">
    <text evidence="3">The sequence shown here is derived from an EMBL/GenBank/DDBJ whole genome shotgun (WGS) entry which is preliminary data.</text>
</comment>
<proteinExistence type="predicted"/>
<name>A0A562KFU1_9FLAO</name>
<evidence type="ECO:0000259" key="1">
    <source>
        <dbReference type="Pfam" id="PF01841"/>
    </source>
</evidence>
<dbReference type="Gene3D" id="3.10.620.30">
    <property type="match status" value="1"/>
</dbReference>
<evidence type="ECO:0000313" key="3">
    <source>
        <dbReference type="EMBL" id="TWH94093.1"/>
    </source>
</evidence>
<dbReference type="Pfam" id="PF01841">
    <property type="entry name" value="Transglut_core"/>
    <property type="match status" value="1"/>
</dbReference>
<feature type="domain" description="Transglutaminase-like" evidence="1">
    <location>
        <begin position="289"/>
        <end position="377"/>
    </location>
</feature>
<dbReference type="SUPFAM" id="SSF54001">
    <property type="entry name" value="Cysteine proteinases"/>
    <property type="match status" value="1"/>
</dbReference>
<accession>A0A562KFU1</accession>
<reference evidence="3 4" key="1">
    <citation type="journal article" date="2015" name="Stand. Genomic Sci.">
        <title>Genomic Encyclopedia of Bacterial and Archaeal Type Strains, Phase III: the genomes of soil and plant-associated and newly described type strains.</title>
        <authorList>
            <person name="Whitman W.B."/>
            <person name="Woyke T."/>
            <person name="Klenk H.P."/>
            <person name="Zhou Y."/>
            <person name="Lilburn T.G."/>
            <person name="Beck B.J."/>
            <person name="De Vos P."/>
            <person name="Vandamme P."/>
            <person name="Eisen J.A."/>
            <person name="Garrity G."/>
            <person name="Hugenholtz P."/>
            <person name="Kyrpides N.C."/>
        </authorList>
    </citation>
    <scope>NUCLEOTIDE SEQUENCE [LARGE SCALE GENOMIC DNA]</scope>
    <source>
        <strain evidence="3 4">CGMCC 1.6844</strain>
    </source>
</reference>
<dbReference type="Gene3D" id="2.60.120.1130">
    <property type="match status" value="1"/>
</dbReference>
<evidence type="ECO:0000259" key="2">
    <source>
        <dbReference type="Pfam" id="PF12969"/>
    </source>
</evidence>
<sequence>MRIFILFSILLISNYAFSQKLELGKVTVEELKQKNHPIESNASATIIFKNGISSFRTTGNGEWVLDTKIDYKIKVYNKEGLEQGNQSFAFYTGGTSNEKISISDAFTYNLVGDKIEKIKLKSEGEFVEKINDNWSIKKLSFPAVNEGSIIEFSVTKSSPYITHIDDFYFQTNIPIDNLKYTLQFPEYFKFNTIITGYEQIKHEHTGSKHIYTATNVPAIKDEDHVINKINYTTILKLELSSISYPGEIQKNLSLTWDDVVKNIFENQNFGGELKKKDYFDEDLKTILVDAKSNKEKIVLIYDFVKSKMTWNENYGIYTNDGVRKAYKQNSGNVAEINLMLVAMLRSVGIEANPIIISTRSNGVAIFPNRTAYNYVAVVVEDQESLLFLDATEKKLLPGMLPLRALNWVGRVIRDNGSSYTEDLYKVQPSKETNIVLASLEENGVMKGKIRKQITDYYAYLFRNSKANINREMYLESLEKEYHGLEISDYKVDNVNDIYKPIVEEFSFVDKGNVEIIGNKIYMMPITFLTIKENPFKAETRKYPVDFNFPARDSYNFSIKIPAGYKVEFLPEPVSVNLIENLGNFKFNVSYANNQIQTVVNYEINTFMISEQDYGALKQFYEIIVNKLNEKIILSKI</sequence>
<feature type="domain" description="DUF3857" evidence="2">
    <location>
        <begin position="68"/>
        <end position="218"/>
    </location>
</feature>
<dbReference type="InterPro" id="IPR038765">
    <property type="entry name" value="Papain-like_cys_pep_sf"/>
</dbReference>
<dbReference type="InterPro" id="IPR024618">
    <property type="entry name" value="DUF3857"/>
</dbReference>
<dbReference type="RefSeq" id="WP_133610415.1">
    <property type="nucleotide sequence ID" value="NZ_SNZC01000004.1"/>
</dbReference>
<dbReference type="Pfam" id="PF12969">
    <property type="entry name" value="DUF3857"/>
    <property type="match status" value="1"/>
</dbReference>
<dbReference type="EMBL" id="VLKM01000006">
    <property type="protein sequence ID" value="TWH94093.1"/>
    <property type="molecule type" value="Genomic_DNA"/>
</dbReference>